<organism evidence="8 9">
    <name type="scientific">Candidatus Nomurabacteria bacterium RIFCSPLOWO2_01_FULL_33_24</name>
    <dbReference type="NCBI Taxonomy" id="1801765"/>
    <lineage>
        <taxon>Bacteria</taxon>
        <taxon>Candidatus Nomuraibacteriota</taxon>
    </lineage>
</organism>
<name>A0A1F6X230_9BACT</name>
<dbReference type="AlphaFoldDB" id="A0A1F6X230"/>
<dbReference type="Gene3D" id="3.30.565.10">
    <property type="entry name" value="Histidine kinase-like ATPase, C-terminal domain"/>
    <property type="match status" value="1"/>
</dbReference>
<sequence length="175" mass="20011">MVKLVNEMISINHAEDISFKYNFDDIQIRALIEDVLLDFSEESYKKGVKLVFEKPKTKLSLVHIDDEKIRVVIQNLIENSIKYSEKGDKVFISNNQKDNFIEISVKDTGIGIPQNDQEKIFGKFFRASNAKKKEQVGSGLGLYTIKGIVEKHGGKIWFKSNNKGTTFYFTVPLSK</sequence>
<dbReference type="CDD" id="cd00075">
    <property type="entry name" value="HATPase"/>
    <property type="match status" value="1"/>
</dbReference>
<comment type="caution">
    <text evidence="8">The sequence shown here is derived from an EMBL/GenBank/DDBJ whole genome shotgun (WGS) entry which is preliminary data.</text>
</comment>
<comment type="catalytic activity">
    <reaction evidence="1">
        <text>ATP + protein L-histidine = ADP + protein N-phospho-L-histidine.</text>
        <dbReference type="EC" id="2.7.13.3"/>
    </reaction>
</comment>
<evidence type="ECO:0000256" key="5">
    <source>
        <dbReference type="ARBA" id="ARBA00022777"/>
    </source>
</evidence>
<accession>A0A1F6X230</accession>
<dbReference type="SUPFAM" id="SSF55874">
    <property type="entry name" value="ATPase domain of HSP90 chaperone/DNA topoisomerase II/histidine kinase"/>
    <property type="match status" value="1"/>
</dbReference>
<dbReference type="PRINTS" id="PR00344">
    <property type="entry name" value="BCTRLSENSOR"/>
</dbReference>
<dbReference type="GO" id="GO:0000160">
    <property type="term" value="P:phosphorelay signal transduction system"/>
    <property type="evidence" value="ECO:0007669"/>
    <property type="project" value="UniProtKB-KW"/>
</dbReference>
<reference evidence="8 9" key="1">
    <citation type="journal article" date="2016" name="Nat. Commun.">
        <title>Thousands of microbial genomes shed light on interconnected biogeochemical processes in an aquifer system.</title>
        <authorList>
            <person name="Anantharaman K."/>
            <person name="Brown C.T."/>
            <person name="Hug L.A."/>
            <person name="Sharon I."/>
            <person name="Castelle C.J."/>
            <person name="Probst A.J."/>
            <person name="Thomas B.C."/>
            <person name="Singh A."/>
            <person name="Wilkins M.J."/>
            <person name="Karaoz U."/>
            <person name="Brodie E.L."/>
            <person name="Williams K.H."/>
            <person name="Hubbard S.S."/>
            <person name="Banfield J.F."/>
        </authorList>
    </citation>
    <scope>NUCLEOTIDE SEQUENCE [LARGE SCALE GENOMIC DNA]</scope>
</reference>
<protein>
    <recommendedName>
        <fullName evidence="2">histidine kinase</fullName>
        <ecNumber evidence="2">2.7.13.3</ecNumber>
    </recommendedName>
</protein>
<evidence type="ECO:0000256" key="3">
    <source>
        <dbReference type="ARBA" id="ARBA00022553"/>
    </source>
</evidence>
<dbReference type="SMART" id="SM00387">
    <property type="entry name" value="HATPase_c"/>
    <property type="match status" value="1"/>
</dbReference>
<dbReference type="PROSITE" id="PS50109">
    <property type="entry name" value="HIS_KIN"/>
    <property type="match status" value="1"/>
</dbReference>
<dbReference type="InterPro" id="IPR004358">
    <property type="entry name" value="Sig_transdc_His_kin-like_C"/>
</dbReference>
<evidence type="ECO:0000313" key="8">
    <source>
        <dbReference type="EMBL" id="OGI88180.1"/>
    </source>
</evidence>
<dbReference type="EC" id="2.7.13.3" evidence="2"/>
<dbReference type="PANTHER" id="PTHR43711">
    <property type="entry name" value="TWO-COMPONENT HISTIDINE KINASE"/>
    <property type="match status" value="1"/>
</dbReference>
<dbReference type="InterPro" id="IPR036890">
    <property type="entry name" value="HATPase_C_sf"/>
</dbReference>
<evidence type="ECO:0000256" key="2">
    <source>
        <dbReference type="ARBA" id="ARBA00012438"/>
    </source>
</evidence>
<gene>
    <name evidence="8" type="ORF">A2995_00395</name>
</gene>
<dbReference type="GO" id="GO:0004673">
    <property type="term" value="F:protein histidine kinase activity"/>
    <property type="evidence" value="ECO:0007669"/>
    <property type="project" value="UniProtKB-EC"/>
</dbReference>
<dbReference type="InterPro" id="IPR050736">
    <property type="entry name" value="Sensor_HK_Regulatory"/>
</dbReference>
<evidence type="ECO:0000256" key="4">
    <source>
        <dbReference type="ARBA" id="ARBA00022679"/>
    </source>
</evidence>
<evidence type="ECO:0000259" key="7">
    <source>
        <dbReference type="PROSITE" id="PS50109"/>
    </source>
</evidence>
<dbReference type="Pfam" id="PF02518">
    <property type="entry name" value="HATPase_c"/>
    <property type="match status" value="1"/>
</dbReference>
<dbReference type="InterPro" id="IPR003594">
    <property type="entry name" value="HATPase_dom"/>
</dbReference>
<dbReference type="EMBL" id="MFUP01000005">
    <property type="protein sequence ID" value="OGI88180.1"/>
    <property type="molecule type" value="Genomic_DNA"/>
</dbReference>
<evidence type="ECO:0000256" key="6">
    <source>
        <dbReference type="ARBA" id="ARBA00023012"/>
    </source>
</evidence>
<dbReference type="PANTHER" id="PTHR43711:SF31">
    <property type="entry name" value="HISTIDINE KINASE"/>
    <property type="match status" value="1"/>
</dbReference>
<keyword evidence="4" id="KW-0808">Transferase</keyword>
<feature type="domain" description="Histidine kinase" evidence="7">
    <location>
        <begin position="1"/>
        <end position="175"/>
    </location>
</feature>
<proteinExistence type="predicted"/>
<keyword evidence="5" id="KW-0418">Kinase</keyword>
<evidence type="ECO:0000256" key="1">
    <source>
        <dbReference type="ARBA" id="ARBA00000085"/>
    </source>
</evidence>
<dbReference type="InterPro" id="IPR005467">
    <property type="entry name" value="His_kinase_dom"/>
</dbReference>
<keyword evidence="3" id="KW-0597">Phosphoprotein</keyword>
<evidence type="ECO:0000313" key="9">
    <source>
        <dbReference type="Proteomes" id="UP000185809"/>
    </source>
</evidence>
<keyword evidence="6" id="KW-0902">Two-component regulatory system</keyword>
<dbReference type="Proteomes" id="UP000185809">
    <property type="component" value="Unassembled WGS sequence"/>
</dbReference>
<dbReference type="FunFam" id="3.30.565.10:FF:000006">
    <property type="entry name" value="Sensor histidine kinase WalK"/>
    <property type="match status" value="1"/>
</dbReference>